<accession>A0A7X6CY45</accession>
<dbReference type="InterPro" id="IPR007331">
    <property type="entry name" value="Htaa"/>
</dbReference>
<reference evidence="5 6" key="1">
    <citation type="submission" date="2020-03" db="EMBL/GenBank/DDBJ databases">
        <title>Draft genome of Streptomyces sp. ventii, isolated from the Axial Seamount in the Pacific Ocean, and resequencing of the two type strains Streptomyces lonarensis strain NCL 716 and Streptomyces bohaiensis strain 11A07.</title>
        <authorList>
            <person name="Loughran R.M."/>
            <person name="Pfannmuller K.M."/>
            <person name="Wasson B.J."/>
            <person name="Deadmond M.C."/>
            <person name="Paddock B.E."/>
            <person name="Koyack M.J."/>
            <person name="Gallegos D.A."/>
            <person name="Mitchell E.A."/>
            <person name="Ushijima B."/>
            <person name="Saw J.H."/>
            <person name="Mcphail K.L."/>
            <person name="Videau P."/>
        </authorList>
    </citation>
    <scope>NUCLEOTIDE SEQUENCE [LARGE SCALE GENOMIC DNA]</scope>
    <source>
        <strain evidence="5 6">NCL716</strain>
    </source>
</reference>
<protein>
    <recommendedName>
        <fullName evidence="4">Htaa domain-containing protein</fullName>
    </recommendedName>
</protein>
<sequence>MRGARTGRLLLAAATATVLSATAFAAPAAADTAAPAATYDLVDGTLDWGVQASFRNYISGPIAKGSITLDQGAERNDDGTFAFTGGTGSYDLGTHSVATEFNGSVHFEGHGGVLDLKLSDLKVVTEGRTGGAIRADVTVGADTTEDVEFASLDMSGVRPGQGAGGAMVFADIPATLTAEGSVAFGGFYDAGTALDPATLTVSAVPPSEPGEPGDGDDGDDDTGEPGTGEPGDGDNGGDDDTDNPGDGDDDGGDDDGKDDDTDNPGDGDNGGDDDTDNPGDGDNGGDDDGKDDDTDADDEPVSGTIADGTLDWGVRESFRTYVTGPIARGSVELLGAATENGDGTYQFPDAVGEFDAEADALVAAFDGGVQFVGHEKADGEYELDLKFSELAVAFEGTEGVLVADVVSHTLGGDVVEYEGVVVADLTLPAAALNPVDDVILLENVPAVLTDEGAEAFGGFYEAGADLDPLTVAVSLDDDAELPSGGGNSPAPQTGGTTPIAGGGASGGVSGGLAGGGFGSGSLASTGTPAGALAGLAAAVTVAGGAAYWVTRRRSASPLAD</sequence>
<name>A0A7X6CY45_9ACTN</name>
<organism evidence="5 6">
    <name type="scientific">Streptomyces lonarensis</name>
    <dbReference type="NCBI Taxonomy" id="700599"/>
    <lineage>
        <taxon>Bacteria</taxon>
        <taxon>Bacillati</taxon>
        <taxon>Actinomycetota</taxon>
        <taxon>Actinomycetes</taxon>
        <taxon>Kitasatosporales</taxon>
        <taxon>Streptomycetaceae</taxon>
        <taxon>Streptomyces</taxon>
    </lineage>
</organism>
<keyword evidence="2" id="KW-0812">Transmembrane</keyword>
<feature type="region of interest" description="Disordered" evidence="1">
    <location>
        <begin position="477"/>
        <end position="503"/>
    </location>
</feature>
<evidence type="ECO:0000313" key="6">
    <source>
        <dbReference type="Proteomes" id="UP000578686"/>
    </source>
</evidence>
<proteinExistence type="predicted"/>
<dbReference type="Pfam" id="PF04213">
    <property type="entry name" value="HtaA"/>
    <property type="match status" value="2"/>
</dbReference>
<evidence type="ECO:0000256" key="3">
    <source>
        <dbReference type="SAM" id="SignalP"/>
    </source>
</evidence>
<feature type="signal peptide" evidence="3">
    <location>
        <begin position="1"/>
        <end position="25"/>
    </location>
</feature>
<keyword evidence="6" id="KW-1185">Reference proteome</keyword>
<comment type="caution">
    <text evidence="5">The sequence shown here is derived from an EMBL/GenBank/DDBJ whole genome shotgun (WGS) entry which is preliminary data.</text>
</comment>
<dbReference type="EMBL" id="JAAVJD010000012">
    <property type="protein sequence ID" value="NJQ04683.1"/>
    <property type="molecule type" value="Genomic_DNA"/>
</dbReference>
<gene>
    <name evidence="5" type="ORF">HCN56_03560</name>
</gene>
<feature type="compositionally biased region" description="Acidic residues" evidence="1">
    <location>
        <begin position="211"/>
        <end position="223"/>
    </location>
</feature>
<feature type="domain" description="Htaa" evidence="4">
    <location>
        <begin position="43"/>
        <end position="200"/>
    </location>
</feature>
<evidence type="ECO:0000313" key="5">
    <source>
        <dbReference type="EMBL" id="NJQ04683.1"/>
    </source>
</evidence>
<feature type="transmembrane region" description="Helical" evidence="2">
    <location>
        <begin position="529"/>
        <end position="549"/>
    </location>
</feature>
<dbReference type="AlphaFoldDB" id="A0A7X6CY45"/>
<dbReference type="Proteomes" id="UP000578686">
    <property type="component" value="Unassembled WGS sequence"/>
</dbReference>
<feature type="region of interest" description="Disordered" evidence="1">
    <location>
        <begin position="200"/>
        <end position="308"/>
    </location>
</feature>
<keyword evidence="2" id="KW-0472">Membrane</keyword>
<feature type="domain" description="Htaa" evidence="4">
    <location>
        <begin position="307"/>
        <end position="471"/>
    </location>
</feature>
<evidence type="ECO:0000256" key="1">
    <source>
        <dbReference type="SAM" id="MobiDB-lite"/>
    </source>
</evidence>
<feature type="chain" id="PRO_5038755193" description="Htaa domain-containing protein" evidence="3">
    <location>
        <begin position="26"/>
        <end position="560"/>
    </location>
</feature>
<evidence type="ECO:0000256" key="2">
    <source>
        <dbReference type="SAM" id="Phobius"/>
    </source>
</evidence>
<feature type="compositionally biased region" description="Acidic residues" evidence="1">
    <location>
        <begin position="231"/>
        <end position="300"/>
    </location>
</feature>
<evidence type="ECO:0000259" key="4">
    <source>
        <dbReference type="Pfam" id="PF04213"/>
    </source>
</evidence>
<keyword evidence="2" id="KW-1133">Transmembrane helix</keyword>
<keyword evidence="3" id="KW-0732">Signal</keyword>